<feature type="compositionally biased region" description="Basic residues" evidence="1">
    <location>
        <begin position="15"/>
        <end position="30"/>
    </location>
</feature>
<accession>A0A8J4X3Z4</accession>
<feature type="compositionally biased region" description="Polar residues" evidence="1">
    <location>
        <begin position="1"/>
        <end position="13"/>
    </location>
</feature>
<gene>
    <name evidence="2" type="ORF">DAT39_009445</name>
</gene>
<feature type="region of interest" description="Disordered" evidence="1">
    <location>
        <begin position="1"/>
        <end position="52"/>
    </location>
</feature>
<comment type="caution">
    <text evidence="2">The sequence shown here is derived from an EMBL/GenBank/DDBJ whole genome shotgun (WGS) entry which is preliminary data.</text>
</comment>
<sequence length="97" mass="10636">ITPSQTYTPSSPRLRSCRMARSSHARTHTSRYRETTATSNHDDKRSSAPVHPGTGCHLSAIALWEITGENLTPRLGGHASRDHRTARAHVCVCVCVC</sequence>
<evidence type="ECO:0000313" key="3">
    <source>
        <dbReference type="Proteomes" id="UP000727407"/>
    </source>
</evidence>
<organism evidence="2 3">
    <name type="scientific">Clarias magur</name>
    <name type="common">Asian catfish</name>
    <name type="synonym">Macropteronotus magur</name>
    <dbReference type="NCBI Taxonomy" id="1594786"/>
    <lineage>
        <taxon>Eukaryota</taxon>
        <taxon>Metazoa</taxon>
        <taxon>Chordata</taxon>
        <taxon>Craniata</taxon>
        <taxon>Vertebrata</taxon>
        <taxon>Euteleostomi</taxon>
        <taxon>Actinopterygii</taxon>
        <taxon>Neopterygii</taxon>
        <taxon>Teleostei</taxon>
        <taxon>Ostariophysi</taxon>
        <taxon>Siluriformes</taxon>
        <taxon>Clariidae</taxon>
        <taxon>Clarias</taxon>
    </lineage>
</organism>
<keyword evidence="3" id="KW-1185">Reference proteome</keyword>
<dbReference type="Proteomes" id="UP000727407">
    <property type="component" value="Unassembled WGS sequence"/>
</dbReference>
<dbReference type="AlphaFoldDB" id="A0A8J4X3Z4"/>
<dbReference type="EMBL" id="QNUK01000126">
    <property type="protein sequence ID" value="KAF5900796.1"/>
    <property type="molecule type" value="Genomic_DNA"/>
</dbReference>
<feature type="non-terminal residue" evidence="2">
    <location>
        <position position="1"/>
    </location>
</feature>
<evidence type="ECO:0000256" key="1">
    <source>
        <dbReference type="SAM" id="MobiDB-lite"/>
    </source>
</evidence>
<name>A0A8J4X3Z4_CLAMG</name>
<feature type="non-terminal residue" evidence="2">
    <location>
        <position position="97"/>
    </location>
</feature>
<protein>
    <submittedName>
        <fullName evidence="2">Uncharacterized protein</fullName>
    </submittedName>
</protein>
<reference evidence="2" key="1">
    <citation type="submission" date="2020-07" db="EMBL/GenBank/DDBJ databases">
        <title>Clarias magur genome sequencing, assembly and annotation.</title>
        <authorList>
            <person name="Kushwaha B."/>
            <person name="Kumar R."/>
            <person name="Das P."/>
            <person name="Joshi C.G."/>
            <person name="Kumar D."/>
            <person name="Nagpure N.S."/>
            <person name="Pandey M."/>
            <person name="Agarwal S."/>
            <person name="Srivastava S."/>
            <person name="Singh M."/>
            <person name="Sahoo L."/>
            <person name="Jayasankar P."/>
            <person name="Meher P.K."/>
            <person name="Koringa P.G."/>
            <person name="Iquebal M.A."/>
            <person name="Das S.P."/>
            <person name="Bit A."/>
            <person name="Patnaik S."/>
            <person name="Patel N."/>
            <person name="Shah T.M."/>
            <person name="Hinsu A."/>
            <person name="Jena J.K."/>
        </authorList>
    </citation>
    <scope>NUCLEOTIDE SEQUENCE</scope>
    <source>
        <strain evidence="2">CIFAMagur01</strain>
        <tissue evidence="2">Testis</tissue>
    </source>
</reference>
<evidence type="ECO:0000313" key="2">
    <source>
        <dbReference type="EMBL" id="KAF5900796.1"/>
    </source>
</evidence>
<proteinExistence type="predicted"/>